<dbReference type="Pfam" id="PF00015">
    <property type="entry name" value="MCPsignal"/>
    <property type="match status" value="1"/>
</dbReference>
<sequence length="328" mass="36329">MDSTSSLSQKLTMANIVLVVLILVAMFIFDLSFNVSSSITLVCTFLLVNVVACALQFKQRIASIHQQLSQLMPIKTWTAPSIHEQIEEQLQALRDVHWQHEHENTMLKKQQQDALAEVEVCHSRLNTLEREHQALQNEHSYRSNAVNSSNDQLLNVIDELSQQSSVISTSVTERMANIRFAAEATKDDAAFIRSFKSKVDQLGSQIQDIHNLVSEINAISEQTNLLALNASIEAARAGEQGRGFAVVADEVRNLSMRSRDSSSKIADSITAIVKDADECAVSMERISAHVDSAERANFSEKESIENLNTSVTHLANNIRCLPSLVNGS</sequence>
<evidence type="ECO:0000259" key="6">
    <source>
        <dbReference type="PROSITE" id="PS50111"/>
    </source>
</evidence>
<comment type="subcellular location">
    <subcellularLocation>
        <location evidence="1">Membrane</location>
    </subcellularLocation>
</comment>
<keyword evidence="8" id="KW-1185">Reference proteome</keyword>
<organism evidence="7 8">
    <name type="scientific">Vibrio palustris</name>
    <dbReference type="NCBI Taxonomy" id="1918946"/>
    <lineage>
        <taxon>Bacteria</taxon>
        <taxon>Pseudomonadati</taxon>
        <taxon>Pseudomonadota</taxon>
        <taxon>Gammaproteobacteria</taxon>
        <taxon>Vibrionales</taxon>
        <taxon>Vibrionaceae</taxon>
        <taxon>Vibrio</taxon>
    </lineage>
</organism>
<reference evidence="7 8" key="1">
    <citation type="submission" date="2017-02" db="EMBL/GenBank/DDBJ databases">
        <authorList>
            <person name="Peterson S.W."/>
        </authorList>
    </citation>
    <scope>NUCLEOTIDE SEQUENCE [LARGE SCALE GENOMIC DNA]</scope>
    <source>
        <strain evidence="7 8">CECT 9027</strain>
    </source>
</reference>
<evidence type="ECO:0000256" key="3">
    <source>
        <dbReference type="PROSITE-ProRule" id="PRU00284"/>
    </source>
</evidence>
<dbReference type="PANTHER" id="PTHR32089">
    <property type="entry name" value="METHYL-ACCEPTING CHEMOTAXIS PROTEIN MCPB"/>
    <property type="match status" value="1"/>
</dbReference>
<feature type="coiled-coil region" evidence="4">
    <location>
        <begin position="83"/>
        <end position="138"/>
    </location>
</feature>
<dbReference type="GO" id="GO:0016020">
    <property type="term" value="C:membrane"/>
    <property type="evidence" value="ECO:0007669"/>
    <property type="project" value="UniProtKB-SubCell"/>
</dbReference>
<evidence type="ECO:0000256" key="1">
    <source>
        <dbReference type="ARBA" id="ARBA00004370"/>
    </source>
</evidence>
<dbReference type="Proteomes" id="UP000189475">
    <property type="component" value="Unassembled WGS sequence"/>
</dbReference>
<feature type="domain" description="Methyl-accepting transducer" evidence="6">
    <location>
        <begin position="121"/>
        <end position="328"/>
    </location>
</feature>
<evidence type="ECO:0000313" key="7">
    <source>
        <dbReference type="EMBL" id="SJL84058.1"/>
    </source>
</evidence>
<dbReference type="InterPro" id="IPR004089">
    <property type="entry name" value="MCPsignal_dom"/>
</dbReference>
<keyword evidence="5" id="KW-0812">Transmembrane</keyword>
<gene>
    <name evidence="7" type="primary">mcpB_1</name>
    <name evidence="7" type="ORF">VPAL9027_02038</name>
</gene>
<proteinExistence type="predicted"/>
<dbReference type="AlphaFoldDB" id="A0A1R4B553"/>
<evidence type="ECO:0000256" key="4">
    <source>
        <dbReference type="SAM" id="Coils"/>
    </source>
</evidence>
<protein>
    <submittedName>
        <fullName evidence="7">Methyl-accepting chemotaxis protein McpB</fullName>
    </submittedName>
</protein>
<evidence type="ECO:0000256" key="5">
    <source>
        <dbReference type="SAM" id="Phobius"/>
    </source>
</evidence>
<name>A0A1R4B553_9VIBR</name>
<dbReference type="GO" id="GO:0007165">
    <property type="term" value="P:signal transduction"/>
    <property type="evidence" value="ECO:0007669"/>
    <property type="project" value="UniProtKB-KW"/>
</dbReference>
<keyword evidence="4" id="KW-0175">Coiled coil</keyword>
<keyword evidence="2 3" id="KW-0807">Transducer</keyword>
<evidence type="ECO:0000313" key="8">
    <source>
        <dbReference type="Proteomes" id="UP000189475"/>
    </source>
</evidence>
<dbReference type="PROSITE" id="PS50111">
    <property type="entry name" value="CHEMOTAXIS_TRANSDUC_2"/>
    <property type="match status" value="1"/>
</dbReference>
<dbReference type="STRING" id="1918946.VPAL9027_02038"/>
<dbReference type="SMART" id="SM00283">
    <property type="entry name" value="MA"/>
    <property type="match status" value="1"/>
</dbReference>
<dbReference type="SUPFAM" id="SSF58104">
    <property type="entry name" value="Methyl-accepting chemotaxis protein (MCP) signaling domain"/>
    <property type="match status" value="1"/>
</dbReference>
<feature type="transmembrane region" description="Helical" evidence="5">
    <location>
        <begin position="12"/>
        <end position="29"/>
    </location>
</feature>
<accession>A0A1R4B553</accession>
<dbReference type="Gene3D" id="1.10.287.950">
    <property type="entry name" value="Methyl-accepting chemotaxis protein"/>
    <property type="match status" value="1"/>
</dbReference>
<keyword evidence="5" id="KW-0472">Membrane</keyword>
<feature type="transmembrane region" description="Helical" evidence="5">
    <location>
        <begin position="35"/>
        <end position="57"/>
    </location>
</feature>
<dbReference type="PANTHER" id="PTHR32089:SF112">
    <property type="entry name" value="LYSOZYME-LIKE PROTEIN-RELATED"/>
    <property type="match status" value="1"/>
</dbReference>
<dbReference type="GO" id="GO:0006935">
    <property type="term" value="P:chemotaxis"/>
    <property type="evidence" value="ECO:0007669"/>
    <property type="project" value="UniProtKB-ARBA"/>
</dbReference>
<keyword evidence="5" id="KW-1133">Transmembrane helix</keyword>
<evidence type="ECO:0000256" key="2">
    <source>
        <dbReference type="ARBA" id="ARBA00023224"/>
    </source>
</evidence>
<dbReference type="EMBL" id="FUFT01000005">
    <property type="protein sequence ID" value="SJL84058.1"/>
    <property type="molecule type" value="Genomic_DNA"/>
</dbReference>